<keyword evidence="1" id="KW-0812">Transmembrane</keyword>
<evidence type="ECO:0000256" key="1">
    <source>
        <dbReference type="SAM" id="Phobius"/>
    </source>
</evidence>
<dbReference type="Proteomes" id="UP001309876">
    <property type="component" value="Unassembled WGS sequence"/>
</dbReference>
<comment type="caution">
    <text evidence="2">The sequence shown here is derived from an EMBL/GenBank/DDBJ whole genome shotgun (WGS) entry which is preliminary data.</text>
</comment>
<feature type="transmembrane region" description="Helical" evidence="1">
    <location>
        <begin position="82"/>
        <end position="101"/>
    </location>
</feature>
<proteinExistence type="predicted"/>
<dbReference type="AlphaFoldDB" id="A0AAN7QCH6"/>
<reference evidence="2 3" key="1">
    <citation type="submission" date="2023-08" db="EMBL/GenBank/DDBJ databases">
        <title>Black Yeasts Isolated from many extreme environments.</title>
        <authorList>
            <person name="Coleine C."/>
            <person name="Stajich J.E."/>
            <person name="Selbmann L."/>
        </authorList>
    </citation>
    <scope>NUCLEOTIDE SEQUENCE [LARGE SCALE GENOMIC DNA]</scope>
    <source>
        <strain evidence="2 3">CCFEE 5910</strain>
    </source>
</reference>
<sequence>MAPARCAQVPGTTFYPAVPLSSSPDRGFRPVLKPRSTLGFLLLVKPTYDCNHTPESLHILLPRTSIASHRQVLYTNIMQARYVIAGVGVVGAGAIVLTALGNQSSDRQYKKTLAYMHDGRDKIAKKMTEAEAAVSGAVTGKK</sequence>
<protein>
    <submittedName>
        <fullName evidence="2">Uncharacterized protein</fullName>
    </submittedName>
</protein>
<accession>A0AAN7QCH6</accession>
<evidence type="ECO:0000313" key="3">
    <source>
        <dbReference type="Proteomes" id="UP001309876"/>
    </source>
</evidence>
<organism evidence="2 3">
    <name type="scientific">Lithohypha guttulata</name>
    <dbReference type="NCBI Taxonomy" id="1690604"/>
    <lineage>
        <taxon>Eukaryota</taxon>
        <taxon>Fungi</taxon>
        <taxon>Dikarya</taxon>
        <taxon>Ascomycota</taxon>
        <taxon>Pezizomycotina</taxon>
        <taxon>Eurotiomycetes</taxon>
        <taxon>Chaetothyriomycetidae</taxon>
        <taxon>Chaetothyriales</taxon>
        <taxon>Trichomeriaceae</taxon>
        <taxon>Lithohypha</taxon>
    </lineage>
</organism>
<dbReference type="EMBL" id="JAVRRJ010000012">
    <property type="protein sequence ID" value="KAK5080689.1"/>
    <property type="molecule type" value="Genomic_DNA"/>
</dbReference>
<name>A0AAN7QCH6_9EURO</name>
<evidence type="ECO:0000313" key="2">
    <source>
        <dbReference type="EMBL" id="KAK5080689.1"/>
    </source>
</evidence>
<keyword evidence="1" id="KW-1133">Transmembrane helix</keyword>
<keyword evidence="1" id="KW-0472">Membrane</keyword>
<keyword evidence="3" id="KW-1185">Reference proteome</keyword>
<gene>
    <name evidence="2" type="ORF">LTR05_008393</name>
</gene>